<dbReference type="InterPro" id="IPR013527">
    <property type="entry name" value="YicC-like_N"/>
</dbReference>
<keyword evidence="9" id="KW-1185">Reference proteome</keyword>
<dbReference type="InterPro" id="IPR005229">
    <property type="entry name" value="YicC/YloC-like"/>
</dbReference>
<evidence type="ECO:0000256" key="1">
    <source>
        <dbReference type="ARBA" id="ARBA00001968"/>
    </source>
</evidence>
<dbReference type="InterPro" id="IPR013551">
    <property type="entry name" value="YicC-like_C"/>
</dbReference>
<keyword evidence="3" id="KW-0255">Endonuclease</keyword>
<sequence>MIKSMTAFARRQTRDTFGELSWEIRSVNHRFLEPNLRLPEELRGLDPGVRERLSARIGRGKVDCTLRFAAAAGGEAKLHINEPLLNQVLDAAERIAARLGESRSPSAPSVTDLLRWPGMLAEPEPDLNRLNAAALALFDDTLSELLAAREREGSRLRVLIEQRSERLTVLVAEVRERMPRLLEEMRARIGDRLAEIRGELDPNRLEQELVLFAQRCDVDEEMDRLSGHLEEIRRTLADTGPVGRRLDFLMQELNREANTLGSKSSDADVTRIAVDMKVLIEQMREQIQNLE</sequence>
<dbReference type="RefSeq" id="WP_328986749.1">
    <property type="nucleotide sequence ID" value="NZ_CP121472.1"/>
</dbReference>
<evidence type="ECO:0000256" key="3">
    <source>
        <dbReference type="ARBA" id="ARBA00022759"/>
    </source>
</evidence>
<accession>A0ABZ0S7J0</accession>
<evidence type="ECO:0008006" key="10">
    <source>
        <dbReference type="Google" id="ProtNLM"/>
    </source>
</evidence>
<dbReference type="PANTHER" id="PTHR30636:SF3">
    <property type="entry name" value="UPF0701 PROTEIN YICC"/>
    <property type="match status" value="1"/>
</dbReference>
<evidence type="ECO:0000256" key="5">
    <source>
        <dbReference type="ARBA" id="ARBA00035648"/>
    </source>
</evidence>
<keyword evidence="4" id="KW-0378">Hydrolase</keyword>
<name>A0ABZ0S7J0_9GAMM</name>
<feature type="domain" description="Endoribonuclease YicC-like C-terminal" evidence="7">
    <location>
        <begin position="174"/>
        <end position="291"/>
    </location>
</feature>
<reference evidence="8 9" key="1">
    <citation type="journal article" date="2023" name="Microorganisms">
        <title>Thiorhodovibrio frisius and Trv. litoralis spp. nov., Two Novel Members from a Clade of Fastidious Purple Sulfur Bacteria That Exhibit Unique Red-Shifted Light-Harvesting Capabilities.</title>
        <authorList>
            <person name="Methner A."/>
            <person name="Kuzyk S.B."/>
            <person name="Petersen J."/>
            <person name="Bauer S."/>
            <person name="Brinkmann H."/>
            <person name="Sichau K."/>
            <person name="Wanner G."/>
            <person name="Wolf J."/>
            <person name="Neumann-Schaal M."/>
            <person name="Henke P."/>
            <person name="Tank M."/>
            <person name="Sproer C."/>
            <person name="Bunk B."/>
            <person name="Overmann J."/>
        </authorList>
    </citation>
    <scope>NUCLEOTIDE SEQUENCE [LARGE SCALE GENOMIC DNA]</scope>
    <source>
        <strain evidence="8 9">DSM 6702</strain>
    </source>
</reference>
<comment type="similarity">
    <text evidence="5">Belongs to the YicC/YloC family.</text>
</comment>
<feature type="domain" description="Endoribonuclease YicC-like N-terminal" evidence="6">
    <location>
        <begin position="2"/>
        <end position="157"/>
    </location>
</feature>
<dbReference type="NCBIfam" id="TIGR00255">
    <property type="entry name" value="YicC/YloC family endoribonuclease"/>
    <property type="match status" value="1"/>
</dbReference>
<evidence type="ECO:0000259" key="6">
    <source>
        <dbReference type="Pfam" id="PF03755"/>
    </source>
</evidence>
<dbReference type="Pfam" id="PF08340">
    <property type="entry name" value="YicC-like_C"/>
    <property type="match status" value="1"/>
</dbReference>
<protein>
    <recommendedName>
        <fullName evidence="10">YicC family protein</fullName>
    </recommendedName>
</protein>
<evidence type="ECO:0000313" key="8">
    <source>
        <dbReference type="EMBL" id="WPL16201.1"/>
    </source>
</evidence>
<comment type="cofactor">
    <cofactor evidence="1">
        <name>a divalent metal cation</name>
        <dbReference type="ChEBI" id="CHEBI:60240"/>
    </cofactor>
</comment>
<dbReference type="Pfam" id="PF03755">
    <property type="entry name" value="YicC-like_N"/>
    <property type="match status" value="1"/>
</dbReference>
<gene>
    <name evidence="8" type="ORF">Thiowin_01154</name>
</gene>
<dbReference type="EMBL" id="CP121472">
    <property type="protein sequence ID" value="WPL16201.1"/>
    <property type="molecule type" value="Genomic_DNA"/>
</dbReference>
<proteinExistence type="inferred from homology"/>
<evidence type="ECO:0000256" key="2">
    <source>
        <dbReference type="ARBA" id="ARBA00022722"/>
    </source>
</evidence>
<evidence type="ECO:0000259" key="7">
    <source>
        <dbReference type="Pfam" id="PF08340"/>
    </source>
</evidence>
<dbReference type="Proteomes" id="UP001432180">
    <property type="component" value="Chromosome"/>
</dbReference>
<evidence type="ECO:0000256" key="4">
    <source>
        <dbReference type="ARBA" id="ARBA00022801"/>
    </source>
</evidence>
<organism evidence="8 9">
    <name type="scientific">Thiorhodovibrio winogradskyi</name>
    <dbReference type="NCBI Taxonomy" id="77007"/>
    <lineage>
        <taxon>Bacteria</taxon>
        <taxon>Pseudomonadati</taxon>
        <taxon>Pseudomonadota</taxon>
        <taxon>Gammaproteobacteria</taxon>
        <taxon>Chromatiales</taxon>
        <taxon>Chromatiaceae</taxon>
        <taxon>Thiorhodovibrio</taxon>
    </lineage>
</organism>
<keyword evidence="2" id="KW-0540">Nuclease</keyword>
<evidence type="ECO:0000313" key="9">
    <source>
        <dbReference type="Proteomes" id="UP001432180"/>
    </source>
</evidence>
<dbReference type="PANTHER" id="PTHR30636">
    <property type="entry name" value="UPF0701 PROTEIN YICC"/>
    <property type="match status" value="1"/>
</dbReference>